<dbReference type="OrthoDB" id="199913at2759"/>
<dbReference type="Gene3D" id="2.60.60.20">
    <property type="entry name" value="PLAT/LH2 domain"/>
    <property type="match status" value="1"/>
</dbReference>
<reference evidence="10" key="1">
    <citation type="submission" date="2025-08" db="UniProtKB">
        <authorList>
            <consortium name="RefSeq"/>
        </authorList>
    </citation>
    <scope>IDENTIFICATION</scope>
    <source>
        <tissue evidence="10">Gonad</tissue>
    </source>
</reference>
<dbReference type="InterPro" id="IPR033906">
    <property type="entry name" value="Lipase_N"/>
</dbReference>
<dbReference type="GeneID" id="109472851"/>
<evidence type="ECO:0000256" key="5">
    <source>
        <dbReference type="RuleBase" id="RU004262"/>
    </source>
</evidence>
<evidence type="ECO:0000256" key="3">
    <source>
        <dbReference type="ARBA" id="ARBA00022525"/>
    </source>
</evidence>
<evidence type="ECO:0000256" key="2">
    <source>
        <dbReference type="ARBA" id="ARBA00010701"/>
    </source>
</evidence>
<comment type="subcellular location">
    <subcellularLocation>
        <location evidence="1">Secreted</location>
    </subcellularLocation>
</comment>
<dbReference type="PANTHER" id="PTHR11610">
    <property type="entry name" value="LIPASE"/>
    <property type="match status" value="1"/>
</dbReference>
<keyword evidence="9" id="KW-1185">Reference proteome</keyword>
<evidence type="ECO:0000259" key="7">
    <source>
        <dbReference type="Pfam" id="PF00151"/>
    </source>
</evidence>
<evidence type="ECO:0000259" key="8">
    <source>
        <dbReference type="Pfam" id="PF01477"/>
    </source>
</evidence>
<sequence length="860" mass="92028">MLFSVLSILSLAYAAQAAEVCYGDLGCFSNIAPFWGLNRPLSSLPDAPDVIGTKFYLYTRANPTMALRERLVADSVATLSASHFSASKPTRMVIHGFTGTAEHAWVQTIVDELLLKEDINVVTVDWADGASIVGSYGQATANSRVVGAEVAKLVNYMSAQTGANARDFHLIGHSLGCHVAGYAGDILGSVGRITALDASEPYFDGMDAIVKLDPTDALFVDVIHSDGSPFIGTLGMGTSLPTGHVDFYPNGGEYQPGCHDSIVSSVVSTGFGLLTDGYDGAEAAAACSHLRAIDYFTESINSECPFTAYPCESYDKFKDGFCMSCAGNTCSQMGYRARDHYGTRGKLYLTTTDGTQPGGKFCAYHYKVQVTSSTRMEETAGRLYVTFQGPSGITDTMEVTDGDIMDLKPGVTYQKLVSSPMNIGHVTRVNLRFVRSSSIWDFFAAQYYTVGKVTITAGESQTSYKFCGSDTPVNDAETLQLNHVGGNCEDINVVTVDWADGASIVGSYGQATANSRVVGAEVAKLVNYMSAQTGANARDFHLIGHSLGCHVAGYAGDILGSVGRITALDASEPYFDGMDAIVKLDPTDALFVDVIHSDGSPFIGTLGMGTSLPTGHVDFYPNGGEYQPGCHDSIVSSVVSTGFGLLTDGYDGAEAAAACSHLRAIDYFTESINSECPFTAYPCESYDKFKDGFCMSCAGNTCSQMGYRARDHYGTRGKLYLTTTDGTQPGGKFCAYHYKVQVTSSTRMEETAGRLYVTFQGPSGITDTMEVTDGDIMDLKPGVTYQKLVSSPMNIGHVTRVNLRFVRSSSIWDFFAAQYYTVGKVTITAGESQTSYKFCGSDTPVNDAETLQLNHVGGNC</sequence>
<feature type="chain" id="PRO_5028006146" evidence="6">
    <location>
        <begin position="18"/>
        <end position="860"/>
    </location>
</feature>
<dbReference type="GO" id="GO:0016042">
    <property type="term" value="P:lipid catabolic process"/>
    <property type="evidence" value="ECO:0007669"/>
    <property type="project" value="TreeGrafter"/>
</dbReference>
<dbReference type="PANTHER" id="PTHR11610:SF181">
    <property type="entry name" value="INACTIVE PANCREATIC LIPASE-RELATED PROTEIN 1-LIKE"/>
    <property type="match status" value="1"/>
</dbReference>
<dbReference type="CDD" id="cd00707">
    <property type="entry name" value="Pancreat_lipase_like"/>
    <property type="match status" value="2"/>
</dbReference>
<dbReference type="InterPro" id="IPR036392">
    <property type="entry name" value="PLAT/LH2_dom_sf"/>
</dbReference>
<dbReference type="FunFam" id="3.40.50.1820:FF:000033">
    <property type="entry name" value="Pancreatic triacylglycerol lipase"/>
    <property type="match status" value="1"/>
</dbReference>
<feature type="signal peptide" evidence="6">
    <location>
        <begin position="1"/>
        <end position="17"/>
    </location>
</feature>
<organism evidence="9 10">
    <name type="scientific">Branchiostoma belcheri</name>
    <name type="common">Amphioxus</name>
    <dbReference type="NCBI Taxonomy" id="7741"/>
    <lineage>
        <taxon>Eukaryota</taxon>
        <taxon>Metazoa</taxon>
        <taxon>Chordata</taxon>
        <taxon>Cephalochordata</taxon>
        <taxon>Leptocardii</taxon>
        <taxon>Amphioxiformes</taxon>
        <taxon>Branchiostomatidae</taxon>
        <taxon>Branchiostoma</taxon>
    </lineage>
</organism>
<protein>
    <submittedName>
        <fullName evidence="10">Pancreatic triacylglycerol lipase-like</fullName>
    </submittedName>
</protein>
<keyword evidence="6" id="KW-0732">Signal</keyword>
<feature type="domain" description="Lipase" evidence="7">
    <location>
        <begin position="477"/>
        <end position="725"/>
    </location>
</feature>
<evidence type="ECO:0000256" key="6">
    <source>
        <dbReference type="SAM" id="SignalP"/>
    </source>
</evidence>
<evidence type="ECO:0000256" key="1">
    <source>
        <dbReference type="ARBA" id="ARBA00004613"/>
    </source>
</evidence>
<feature type="domain" description="PLAT" evidence="8">
    <location>
        <begin position="738"/>
        <end position="842"/>
    </location>
</feature>
<dbReference type="InterPro" id="IPR013818">
    <property type="entry name" value="Lipase"/>
</dbReference>
<dbReference type="InterPro" id="IPR029058">
    <property type="entry name" value="AB_hydrolase_fold"/>
</dbReference>
<dbReference type="GO" id="GO:0004806">
    <property type="term" value="F:triacylglycerol lipase activity"/>
    <property type="evidence" value="ECO:0007669"/>
    <property type="project" value="InterPro"/>
</dbReference>
<dbReference type="InterPro" id="IPR001024">
    <property type="entry name" value="PLAT/LH2_dom"/>
</dbReference>
<dbReference type="InterPro" id="IPR000734">
    <property type="entry name" value="TAG_lipase"/>
</dbReference>
<dbReference type="GO" id="GO:0005615">
    <property type="term" value="C:extracellular space"/>
    <property type="evidence" value="ECO:0007669"/>
    <property type="project" value="TreeGrafter"/>
</dbReference>
<dbReference type="InterPro" id="IPR002331">
    <property type="entry name" value="Lipase_panc"/>
</dbReference>
<keyword evidence="3" id="KW-0964">Secreted</keyword>
<dbReference type="Pfam" id="PF00151">
    <property type="entry name" value="Lipase"/>
    <property type="match status" value="2"/>
</dbReference>
<feature type="domain" description="PLAT" evidence="8">
    <location>
        <begin position="366"/>
        <end position="470"/>
    </location>
</feature>
<dbReference type="Pfam" id="PF01477">
    <property type="entry name" value="PLAT"/>
    <property type="match status" value="2"/>
</dbReference>
<dbReference type="PRINTS" id="PR00823">
    <property type="entry name" value="PANCLIPASE"/>
</dbReference>
<proteinExistence type="inferred from homology"/>
<dbReference type="Proteomes" id="UP000515135">
    <property type="component" value="Unplaced"/>
</dbReference>
<dbReference type="PRINTS" id="PR00821">
    <property type="entry name" value="TAGLIPASE"/>
</dbReference>
<gene>
    <name evidence="10" type="primary">LOC109472851</name>
</gene>
<comment type="similarity">
    <text evidence="2 5">Belongs to the AB hydrolase superfamily. Lipase family.</text>
</comment>
<dbReference type="RefSeq" id="XP_019628268.1">
    <property type="nucleotide sequence ID" value="XM_019772709.1"/>
</dbReference>
<dbReference type="SUPFAM" id="SSF49723">
    <property type="entry name" value="Lipase/lipooxygenase domain (PLAT/LH2 domain)"/>
    <property type="match status" value="2"/>
</dbReference>
<accession>A0A6P4YV97</accession>
<name>A0A6P4YV97_BRABE</name>
<feature type="domain" description="Lipase" evidence="7">
    <location>
        <begin position="19"/>
        <end position="353"/>
    </location>
</feature>
<evidence type="ECO:0000256" key="4">
    <source>
        <dbReference type="ARBA" id="ARBA00023157"/>
    </source>
</evidence>
<dbReference type="AlphaFoldDB" id="A0A6P4YV97"/>
<keyword evidence="4" id="KW-1015">Disulfide bond</keyword>
<evidence type="ECO:0000313" key="10">
    <source>
        <dbReference type="RefSeq" id="XP_019628268.1"/>
    </source>
</evidence>
<dbReference type="Gene3D" id="3.40.50.1820">
    <property type="entry name" value="alpha/beta hydrolase"/>
    <property type="match status" value="2"/>
</dbReference>
<dbReference type="KEGG" id="bbel:109472851"/>
<evidence type="ECO:0000313" key="9">
    <source>
        <dbReference type="Proteomes" id="UP000515135"/>
    </source>
</evidence>
<dbReference type="SUPFAM" id="SSF53474">
    <property type="entry name" value="alpha/beta-Hydrolases"/>
    <property type="match status" value="2"/>
</dbReference>